<dbReference type="EMBL" id="JBGMDY010000001">
    <property type="protein sequence ID" value="KAL2348616.1"/>
    <property type="molecule type" value="Genomic_DNA"/>
</dbReference>
<dbReference type="PROSITE" id="PS50206">
    <property type="entry name" value="RHODANESE_3"/>
    <property type="match status" value="1"/>
</dbReference>
<feature type="domain" description="Rhodanese" evidence="2">
    <location>
        <begin position="44"/>
        <end position="141"/>
    </location>
</feature>
<comment type="caution">
    <text evidence="3">The sequence shown here is derived from an EMBL/GenBank/DDBJ whole genome shotgun (WGS) entry which is preliminary data.</text>
</comment>
<evidence type="ECO:0000259" key="2">
    <source>
        <dbReference type="PROSITE" id="PS50206"/>
    </source>
</evidence>
<evidence type="ECO:0000313" key="4">
    <source>
        <dbReference type="Proteomes" id="UP001603857"/>
    </source>
</evidence>
<accession>A0ABD1NL22</accession>
<protein>
    <recommendedName>
        <fullName evidence="2">Rhodanese domain-containing protein</fullName>
    </recommendedName>
</protein>
<dbReference type="Gene3D" id="3.40.250.10">
    <property type="entry name" value="Rhodanese-like domain"/>
    <property type="match status" value="1"/>
</dbReference>
<dbReference type="Pfam" id="PF00581">
    <property type="entry name" value="Rhodanese"/>
    <property type="match status" value="1"/>
</dbReference>
<proteinExistence type="predicted"/>
<evidence type="ECO:0000313" key="3">
    <source>
        <dbReference type="EMBL" id="KAL2348616.1"/>
    </source>
</evidence>
<dbReference type="SUPFAM" id="SSF52821">
    <property type="entry name" value="Rhodanese/Cell cycle control phosphatase"/>
    <property type="match status" value="1"/>
</dbReference>
<reference evidence="3 4" key="1">
    <citation type="submission" date="2024-08" db="EMBL/GenBank/DDBJ databases">
        <title>Insights into the chromosomal genome structure of Flemingia macrophylla.</title>
        <authorList>
            <person name="Ding Y."/>
            <person name="Zhao Y."/>
            <person name="Bi W."/>
            <person name="Wu M."/>
            <person name="Zhao G."/>
            <person name="Gong Y."/>
            <person name="Li W."/>
            <person name="Zhang P."/>
        </authorList>
    </citation>
    <scope>NUCLEOTIDE SEQUENCE [LARGE SCALE GENOMIC DNA]</scope>
    <source>
        <strain evidence="3">DYQJB</strain>
        <tissue evidence="3">Leaf</tissue>
    </source>
</reference>
<dbReference type="Proteomes" id="UP001603857">
    <property type="component" value="Unassembled WGS sequence"/>
</dbReference>
<dbReference type="PANTHER" id="PTHR44542">
    <property type="entry name" value="THIOSULFATE SULFURTRANSFERASE 18"/>
    <property type="match status" value="1"/>
</dbReference>
<gene>
    <name evidence="3" type="ORF">Fmac_002616</name>
</gene>
<dbReference type="InterPro" id="IPR044684">
    <property type="entry name" value="STR17/STR18/HARC1-like"/>
</dbReference>
<dbReference type="AlphaFoldDB" id="A0ABD1NL22"/>
<keyword evidence="4" id="KW-1185">Reference proteome</keyword>
<feature type="chain" id="PRO_5044777321" description="Rhodanese domain-containing protein" evidence="1">
    <location>
        <begin position="26"/>
        <end position="148"/>
    </location>
</feature>
<feature type="signal peptide" evidence="1">
    <location>
        <begin position="1"/>
        <end position="25"/>
    </location>
</feature>
<dbReference type="InterPro" id="IPR001763">
    <property type="entry name" value="Rhodanese-like_dom"/>
</dbReference>
<dbReference type="SMART" id="SM00450">
    <property type="entry name" value="RHOD"/>
    <property type="match status" value="1"/>
</dbReference>
<dbReference type="CDD" id="cd00158">
    <property type="entry name" value="RHOD"/>
    <property type="match status" value="1"/>
</dbReference>
<dbReference type="PANTHER" id="PTHR44542:SF12">
    <property type="entry name" value="THIOSULFATE SULFURTRANSFERASE 18"/>
    <property type="match status" value="1"/>
</dbReference>
<organism evidence="3 4">
    <name type="scientific">Flemingia macrophylla</name>
    <dbReference type="NCBI Taxonomy" id="520843"/>
    <lineage>
        <taxon>Eukaryota</taxon>
        <taxon>Viridiplantae</taxon>
        <taxon>Streptophyta</taxon>
        <taxon>Embryophyta</taxon>
        <taxon>Tracheophyta</taxon>
        <taxon>Spermatophyta</taxon>
        <taxon>Magnoliopsida</taxon>
        <taxon>eudicotyledons</taxon>
        <taxon>Gunneridae</taxon>
        <taxon>Pentapetalae</taxon>
        <taxon>rosids</taxon>
        <taxon>fabids</taxon>
        <taxon>Fabales</taxon>
        <taxon>Fabaceae</taxon>
        <taxon>Papilionoideae</taxon>
        <taxon>50 kb inversion clade</taxon>
        <taxon>NPAAA clade</taxon>
        <taxon>indigoferoid/millettioid clade</taxon>
        <taxon>Phaseoleae</taxon>
        <taxon>Flemingia</taxon>
    </lineage>
</organism>
<sequence>MAVSLALFPRWSLFLFLFVLCSSEAKVVTVDVHAAKGLIQTGSIYLDVRTVEEFLKGHVDAVNIVNVPYMLNTPKGKKKNPDFLKEVSSACNREDHLIVGCQSGVRSLYATTDLLSHGFKNVVDMGGGYVDWVKNKFPVNIPLAKEEL</sequence>
<evidence type="ECO:0000256" key="1">
    <source>
        <dbReference type="SAM" id="SignalP"/>
    </source>
</evidence>
<name>A0ABD1NL22_9FABA</name>
<dbReference type="InterPro" id="IPR036873">
    <property type="entry name" value="Rhodanese-like_dom_sf"/>
</dbReference>
<keyword evidence="1" id="KW-0732">Signal</keyword>